<keyword evidence="2 4" id="KW-0663">Pyridoxal phosphate</keyword>
<evidence type="ECO:0000256" key="2">
    <source>
        <dbReference type="ARBA" id="ARBA00022898"/>
    </source>
</evidence>
<keyword evidence="7" id="KW-1185">Reference proteome</keyword>
<dbReference type="RefSeq" id="WP_076694056.1">
    <property type="nucleotide sequence ID" value="NZ_CP015089.1"/>
</dbReference>
<protein>
    <recommendedName>
        <fullName evidence="4">Probable D-serine dehydratase</fullName>
        <ecNumber evidence="4">4.3.1.18</ecNumber>
    </recommendedName>
    <alternativeName>
        <fullName evidence="4">D-serine deaminase</fullName>
        <shortName evidence="4">DSD</shortName>
    </alternativeName>
</protein>
<evidence type="ECO:0000313" key="7">
    <source>
        <dbReference type="Proteomes" id="UP000187059"/>
    </source>
</evidence>
<dbReference type="GO" id="GO:0008721">
    <property type="term" value="F:D-serine ammonia-lyase activity"/>
    <property type="evidence" value="ECO:0007669"/>
    <property type="project" value="UniProtKB-EC"/>
</dbReference>
<organism evidence="6 7">
    <name type="scientific">Salipiger abyssi</name>
    <dbReference type="NCBI Taxonomy" id="1250539"/>
    <lineage>
        <taxon>Bacteria</taxon>
        <taxon>Pseudomonadati</taxon>
        <taxon>Pseudomonadota</taxon>
        <taxon>Alphaproteobacteria</taxon>
        <taxon>Rhodobacterales</taxon>
        <taxon>Roseobacteraceae</taxon>
        <taxon>Salipiger</taxon>
    </lineage>
</organism>
<evidence type="ECO:0000256" key="4">
    <source>
        <dbReference type="HAMAP-Rule" id="MF_01030"/>
    </source>
</evidence>
<dbReference type="InterPro" id="IPR036052">
    <property type="entry name" value="TrpB-like_PALP_sf"/>
</dbReference>
<dbReference type="Proteomes" id="UP000187059">
    <property type="component" value="Plasmid pPABY5"/>
</dbReference>
<keyword evidence="3 4" id="KW-0456">Lyase</keyword>
<dbReference type="EMBL" id="CP015089">
    <property type="protein sequence ID" value="APZ50422.1"/>
    <property type="molecule type" value="Genomic_DNA"/>
</dbReference>
<dbReference type="GO" id="GO:0016836">
    <property type="term" value="F:hydro-lyase activity"/>
    <property type="evidence" value="ECO:0007669"/>
    <property type="project" value="UniProtKB-UniRule"/>
</dbReference>
<dbReference type="PANTHER" id="PTHR48078">
    <property type="entry name" value="THREONINE DEHYDRATASE, MITOCHONDRIAL-RELATED"/>
    <property type="match status" value="1"/>
</dbReference>
<dbReference type="NCBIfam" id="TIGR02035">
    <property type="entry name" value="D_Ser_am_lyase"/>
    <property type="match status" value="1"/>
</dbReference>
<dbReference type="AlphaFoldDB" id="A0A1P8UM06"/>
<evidence type="ECO:0000256" key="1">
    <source>
        <dbReference type="ARBA" id="ARBA00001933"/>
    </source>
</evidence>
<dbReference type="OrthoDB" id="9780546at2"/>
<dbReference type="SUPFAM" id="SSF53686">
    <property type="entry name" value="Tryptophan synthase beta subunit-like PLP-dependent enzymes"/>
    <property type="match status" value="1"/>
</dbReference>
<evidence type="ECO:0000256" key="3">
    <source>
        <dbReference type="ARBA" id="ARBA00023239"/>
    </source>
</evidence>
<dbReference type="InterPro" id="IPR050147">
    <property type="entry name" value="Ser/Thr_Dehydratase"/>
</dbReference>
<dbReference type="HAMAP" id="MF_01030">
    <property type="entry name" value="D_Ser_dehydrat"/>
    <property type="match status" value="1"/>
</dbReference>
<proteinExistence type="inferred from homology"/>
<dbReference type="KEGG" id="paby:Ga0080574_TMP88"/>
<feature type="domain" description="Tryptophan synthase beta chain-like PALP" evidence="5">
    <location>
        <begin position="88"/>
        <end position="379"/>
    </location>
</feature>
<name>A0A1P8UM06_9RHOB</name>
<evidence type="ECO:0000259" key="5">
    <source>
        <dbReference type="Pfam" id="PF00291"/>
    </source>
</evidence>
<dbReference type="EC" id="4.3.1.18" evidence="4"/>
<evidence type="ECO:0000313" key="6">
    <source>
        <dbReference type="EMBL" id="APZ50422.1"/>
    </source>
</evidence>
<accession>A0A1P8UM06</accession>
<dbReference type="GO" id="GO:0036088">
    <property type="term" value="P:D-serine catabolic process"/>
    <property type="evidence" value="ECO:0007669"/>
    <property type="project" value="TreeGrafter"/>
</dbReference>
<gene>
    <name evidence="4" type="primary">dsdA</name>
    <name evidence="6" type="ORF">Ga0080574_TMP88</name>
</gene>
<comment type="similarity">
    <text evidence="4">Belongs to the serine/threonine dehydratase family. DsdA subfamily.</text>
</comment>
<dbReference type="GO" id="GO:0009097">
    <property type="term" value="P:isoleucine biosynthetic process"/>
    <property type="evidence" value="ECO:0007669"/>
    <property type="project" value="TreeGrafter"/>
</dbReference>
<comment type="cofactor">
    <cofactor evidence="1 4">
        <name>pyridoxal 5'-phosphate</name>
        <dbReference type="ChEBI" id="CHEBI:597326"/>
    </cofactor>
</comment>
<dbReference type="Pfam" id="PF00291">
    <property type="entry name" value="PALP"/>
    <property type="match status" value="1"/>
</dbReference>
<comment type="catalytic activity">
    <reaction evidence="4">
        <text>D-serine = pyruvate + NH4(+)</text>
        <dbReference type="Rhea" id="RHEA:13977"/>
        <dbReference type="ChEBI" id="CHEBI:15361"/>
        <dbReference type="ChEBI" id="CHEBI:28938"/>
        <dbReference type="ChEBI" id="CHEBI:35247"/>
        <dbReference type="EC" id="4.3.1.18"/>
    </reaction>
</comment>
<dbReference type="Gene3D" id="3.40.50.1100">
    <property type="match status" value="2"/>
</dbReference>
<dbReference type="PANTHER" id="PTHR48078:SF9">
    <property type="entry name" value="D-SERINE DEHYDRATASE"/>
    <property type="match status" value="1"/>
</dbReference>
<reference evidence="6 7" key="1">
    <citation type="submission" date="2016-04" db="EMBL/GenBank/DDBJ databases">
        <title>Deep-sea bacteria in the southern Pacific.</title>
        <authorList>
            <person name="Tang K."/>
        </authorList>
    </citation>
    <scope>NUCLEOTIDE SEQUENCE [LARGE SCALE GENOMIC DNA]</scope>
    <source>
        <strain evidence="6 7">JLT2014</strain>
        <plasmid evidence="7">ppaby5</plasmid>
    </source>
</reference>
<dbReference type="NCBIfam" id="NF002823">
    <property type="entry name" value="PRK02991.1"/>
    <property type="match status" value="1"/>
</dbReference>
<dbReference type="InterPro" id="IPR011780">
    <property type="entry name" value="D_Ser_am_lyase"/>
</dbReference>
<sequence length="441" mass="46011">MSQPQDDRLLERLRAGQPVLWTNPDYTPAEDPQAAADVAQAQADWQSFAPLLAALWPELGASGAIRSELIAVPGCREALAAAAPDLATLLVKGDHALPIAGSVKARGGVFEVLSTAVAQARAAGLLAEGGDIATLAGPDARAFFAKRRIAVGSTGNLGLSVGISARALGYAATVHMSHDAKAWKVARLRDLGVEVVQHRSDYSAAVATARDIAARDPLTHFVDDESSALLFNGYSAAAAELKDQLDAMGLVIGPERPLILYLPCGIGGAPGGIAYGARGVFGADVHPFFVEPVQAPSALVQMRHGPGRETSVYELGLSNRTEADGMAVATMSQLVAERMRKRLAGVFTVTDDDLFRWLAMADAEGLRLEPSAASGFGGPRMLQGTEAGRAFCFAHLAGRGAQAVHVVWTTGGAFLPEEIYQSHVATGRSLGPASGMQGDMT</sequence>
<dbReference type="GO" id="GO:0030170">
    <property type="term" value="F:pyridoxal phosphate binding"/>
    <property type="evidence" value="ECO:0007669"/>
    <property type="project" value="InterPro"/>
</dbReference>
<geneLocation type="plasmid" evidence="7">
    <name>ppaby5</name>
</geneLocation>
<dbReference type="InterPro" id="IPR001926">
    <property type="entry name" value="TrpB-like_PALP"/>
</dbReference>
<feature type="modified residue" description="N6-(pyridoxal phosphate)lysine" evidence="4">
    <location>
        <position position="104"/>
    </location>
</feature>
<keyword evidence="6" id="KW-0614">Plasmid</keyword>